<dbReference type="EMBL" id="RRYP01007489">
    <property type="protein sequence ID" value="TNV80456.1"/>
    <property type="molecule type" value="Genomic_DNA"/>
</dbReference>
<sequence>MRNGQFINRNSRREDIMQLALLLMELLCPFTLPWRNRADLNLTNESKGIIELQRSYSRVLLPLFQLYKEAQRMSIKQNPDYDYFAYLLTKINIDSILGETILQVSLMRQPQDILNQSYRSLHLDAKFTNLLDQEDHLNKKIKEQNAAYGIKLNECERLDQQIFEYKEILTNLKQQMLSVNQDNIDQLSHTIGKKIDYQTFKCYTQEKIAFLEKLNSDLSAKQKEHNSLQAMLGTLKLEHTQLQQNIKSGCDRLQTLDQHIQQHQKMLDSFEERLNDAQDAIESLELQRQAKQEDVNQLEEAYSQNCDEVKEKMRELMEVRKKIQQSQDHYGDQDEMQRIKLREIDDEIAERSKQLESQTIQQIEMAASYEMLKQNMIELYKKIEDLQKEVHDKNKS</sequence>
<accession>A0A8J8NUQ2</accession>
<keyword evidence="1" id="KW-0175">Coiled coil</keyword>
<feature type="coiled-coil region" evidence="1">
    <location>
        <begin position="369"/>
        <end position="396"/>
    </location>
</feature>
<feature type="coiled-coil region" evidence="1">
    <location>
        <begin position="211"/>
        <end position="329"/>
    </location>
</feature>
<evidence type="ECO:0000256" key="1">
    <source>
        <dbReference type="SAM" id="Coils"/>
    </source>
</evidence>
<comment type="caution">
    <text evidence="2">The sequence shown here is derived from an EMBL/GenBank/DDBJ whole genome shotgun (WGS) entry which is preliminary data.</text>
</comment>
<dbReference type="AlphaFoldDB" id="A0A8J8NUQ2"/>
<name>A0A8J8NUQ2_HALGN</name>
<evidence type="ECO:0000313" key="3">
    <source>
        <dbReference type="Proteomes" id="UP000785679"/>
    </source>
</evidence>
<proteinExistence type="predicted"/>
<gene>
    <name evidence="2" type="ORF">FGO68_gene1933</name>
</gene>
<reference evidence="2" key="1">
    <citation type="submission" date="2019-06" db="EMBL/GenBank/DDBJ databases">
        <authorList>
            <person name="Zheng W."/>
        </authorList>
    </citation>
    <scope>NUCLEOTIDE SEQUENCE</scope>
    <source>
        <strain evidence="2">QDHG01</strain>
    </source>
</reference>
<organism evidence="2 3">
    <name type="scientific">Halteria grandinella</name>
    <dbReference type="NCBI Taxonomy" id="5974"/>
    <lineage>
        <taxon>Eukaryota</taxon>
        <taxon>Sar</taxon>
        <taxon>Alveolata</taxon>
        <taxon>Ciliophora</taxon>
        <taxon>Intramacronucleata</taxon>
        <taxon>Spirotrichea</taxon>
        <taxon>Stichotrichia</taxon>
        <taxon>Sporadotrichida</taxon>
        <taxon>Halteriidae</taxon>
        <taxon>Halteria</taxon>
    </lineage>
</organism>
<evidence type="ECO:0000313" key="2">
    <source>
        <dbReference type="EMBL" id="TNV80456.1"/>
    </source>
</evidence>
<keyword evidence="3" id="KW-1185">Reference proteome</keyword>
<dbReference type="Proteomes" id="UP000785679">
    <property type="component" value="Unassembled WGS sequence"/>
</dbReference>
<protein>
    <submittedName>
        <fullName evidence="2">Uncharacterized protein</fullName>
    </submittedName>
</protein>